<sequence length="163" mass="18229">MIIFTTAVGESEASHLEFILLAEEQFPTVLPRYPVISSPSSLPQSESLLRTACFRVILLAEEQYTVLPFQVSGNTLKPVCLHCRSRRSVRQGYSTGGRTVHAVLPRYPVSTLNNPILTTAVGESVRNSPACRGCYTAEEQYHRHLVSVSTLNDHLHYHQSEVY</sequence>
<keyword evidence="2" id="KW-1185">Reference proteome</keyword>
<dbReference type="Proteomes" id="UP000499080">
    <property type="component" value="Unassembled WGS sequence"/>
</dbReference>
<name>A0A4Y2UBV6_ARAVE</name>
<accession>A0A4Y2UBV6</accession>
<reference evidence="1 2" key="1">
    <citation type="journal article" date="2019" name="Sci. Rep.">
        <title>Orb-weaving spider Araneus ventricosus genome elucidates the spidroin gene catalogue.</title>
        <authorList>
            <person name="Kono N."/>
            <person name="Nakamura H."/>
            <person name="Ohtoshi R."/>
            <person name="Moran D.A.P."/>
            <person name="Shinohara A."/>
            <person name="Yoshida Y."/>
            <person name="Fujiwara M."/>
            <person name="Mori M."/>
            <person name="Tomita M."/>
            <person name="Arakawa K."/>
        </authorList>
    </citation>
    <scope>NUCLEOTIDE SEQUENCE [LARGE SCALE GENOMIC DNA]</scope>
</reference>
<comment type="caution">
    <text evidence="1">The sequence shown here is derived from an EMBL/GenBank/DDBJ whole genome shotgun (WGS) entry which is preliminary data.</text>
</comment>
<evidence type="ECO:0000313" key="2">
    <source>
        <dbReference type="Proteomes" id="UP000499080"/>
    </source>
</evidence>
<dbReference type="EMBL" id="BGPR01035476">
    <property type="protein sequence ID" value="GBO10328.1"/>
    <property type="molecule type" value="Genomic_DNA"/>
</dbReference>
<dbReference type="AlphaFoldDB" id="A0A4Y2UBV6"/>
<protein>
    <submittedName>
        <fullName evidence="1">Uncharacterized protein</fullName>
    </submittedName>
</protein>
<gene>
    <name evidence="1" type="ORF">AVEN_157954_1</name>
</gene>
<proteinExistence type="predicted"/>
<organism evidence="1 2">
    <name type="scientific">Araneus ventricosus</name>
    <name type="common">Orbweaver spider</name>
    <name type="synonym">Epeira ventricosa</name>
    <dbReference type="NCBI Taxonomy" id="182803"/>
    <lineage>
        <taxon>Eukaryota</taxon>
        <taxon>Metazoa</taxon>
        <taxon>Ecdysozoa</taxon>
        <taxon>Arthropoda</taxon>
        <taxon>Chelicerata</taxon>
        <taxon>Arachnida</taxon>
        <taxon>Araneae</taxon>
        <taxon>Araneomorphae</taxon>
        <taxon>Entelegynae</taxon>
        <taxon>Araneoidea</taxon>
        <taxon>Araneidae</taxon>
        <taxon>Araneus</taxon>
    </lineage>
</organism>
<evidence type="ECO:0000313" key="1">
    <source>
        <dbReference type="EMBL" id="GBO10328.1"/>
    </source>
</evidence>